<dbReference type="Proteomes" id="UP000325811">
    <property type="component" value="Chromosome II"/>
</dbReference>
<sequence length="89" mass="9587">MPGEQSSIDRGTATPRAKQTAAFMSGVRILACYATAGAPSSQPLRSRPLDNAMDIGHASATYPPPLRHLRYLMRLIGHRRLSSPCPTSP</sequence>
<dbReference type="EMBL" id="LR699554">
    <property type="protein sequence ID" value="VVD33789.1"/>
    <property type="molecule type" value="Genomic_DNA"/>
</dbReference>
<gene>
    <name evidence="1" type="ORF">PDMSB3_2505</name>
</gene>
<protein>
    <submittedName>
        <fullName evidence="1">Uncharacterized protein</fullName>
    </submittedName>
</protein>
<dbReference type="AlphaFoldDB" id="A0A5Q4ZNI9"/>
<name>A0A5Q4ZNI9_9BURK</name>
<keyword evidence="2" id="KW-1185">Reference proteome</keyword>
<proteinExistence type="predicted"/>
<evidence type="ECO:0000313" key="1">
    <source>
        <dbReference type="EMBL" id="VVD33789.1"/>
    </source>
</evidence>
<evidence type="ECO:0000313" key="2">
    <source>
        <dbReference type="Proteomes" id="UP000325811"/>
    </source>
</evidence>
<accession>A0A5Q4ZNI9</accession>
<organism evidence="1 2">
    <name type="scientific">Paraburkholderia dioscoreae</name>
    <dbReference type="NCBI Taxonomy" id="2604047"/>
    <lineage>
        <taxon>Bacteria</taxon>
        <taxon>Pseudomonadati</taxon>
        <taxon>Pseudomonadota</taxon>
        <taxon>Betaproteobacteria</taxon>
        <taxon>Burkholderiales</taxon>
        <taxon>Burkholderiaceae</taxon>
        <taxon>Paraburkholderia</taxon>
    </lineage>
</organism>
<reference evidence="1 2" key="1">
    <citation type="submission" date="2019-08" db="EMBL/GenBank/DDBJ databases">
        <authorList>
            <person name="Herpell B J."/>
        </authorList>
    </citation>
    <scope>NUCLEOTIDE SEQUENCE [LARGE SCALE GENOMIC DNA]</scope>
    <source>
        <strain evidence="2">Msb3</strain>
    </source>
</reference>
<dbReference type="KEGG" id="pdio:PDMSB3_2505.1"/>